<feature type="domain" description="Acyl-CoA dehydrogenase/oxidase C-terminal" evidence="6">
    <location>
        <begin position="198"/>
        <end position="307"/>
    </location>
</feature>
<protein>
    <recommendedName>
        <fullName evidence="10">Acyl-CoA dehydrogenase</fullName>
    </recommendedName>
</protein>
<dbReference type="RefSeq" id="WP_043525629.1">
    <property type="nucleotide sequence ID" value="NZ_BAABKU010000014.1"/>
</dbReference>
<evidence type="ECO:0000259" key="6">
    <source>
        <dbReference type="Pfam" id="PF00441"/>
    </source>
</evidence>
<dbReference type="InterPro" id="IPR013786">
    <property type="entry name" value="AcylCoA_DH/ox_N"/>
</dbReference>
<accession>A0A0A6UM10</accession>
<evidence type="ECO:0000256" key="3">
    <source>
        <dbReference type="ARBA" id="ARBA00022630"/>
    </source>
</evidence>
<comment type="similarity">
    <text evidence="2">Belongs to the acyl-CoA dehydrogenase family.</text>
</comment>
<keyword evidence="9" id="KW-1185">Reference proteome</keyword>
<evidence type="ECO:0000313" key="9">
    <source>
        <dbReference type="Proteomes" id="UP000054537"/>
    </source>
</evidence>
<dbReference type="Proteomes" id="UP000054537">
    <property type="component" value="Unassembled WGS sequence"/>
</dbReference>
<dbReference type="SUPFAM" id="SSF47203">
    <property type="entry name" value="Acyl-CoA dehydrogenase C-terminal domain-like"/>
    <property type="match status" value="1"/>
</dbReference>
<keyword evidence="5" id="KW-0560">Oxidoreductase</keyword>
<dbReference type="InterPro" id="IPR036250">
    <property type="entry name" value="AcylCo_DH-like_C"/>
</dbReference>
<dbReference type="GO" id="GO:0050660">
    <property type="term" value="F:flavin adenine dinucleotide binding"/>
    <property type="evidence" value="ECO:0007669"/>
    <property type="project" value="InterPro"/>
</dbReference>
<feature type="domain" description="Acyl-CoA dehydrogenase/oxidase N-terminal" evidence="7">
    <location>
        <begin position="26"/>
        <end position="98"/>
    </location>
</feature>
<comment type="caution">
    <text evidence="8">The sequence shown here is derived from an EMBL/GenBank/DDBJ whole genome shotgun (WGS) entry which is preliminary data.</text>
</comment>
<dbReference type="PANTHER" id="PTHR43884:SF20">
    <property type="entry name" value="ACYL-COA DEHYDROGENASE FADE28"/>
    <property type="match status" value="1"/>
</dbReference>
<evidence type="ECO:0000256" key="1">
    <source>
        <dbReference type="ARBA" id="ARBA00001974"/>
    </source>
</evidence>
<dbReference type="SUPFAM" id="SSF56645">
    <property type="entry name" value="Acyl-CoA dehydrogenase NM domain-like"/>
    <property type="match status" value="1"/>
</dbReference>
<keyword evidence="3" id="KW-0285">Flavoprotein</keyword>
<dbReference type="InterPro" id="IPR009100">
    <property type="entry name" value="AcylCoA_DH/oxidase_NM_dom_sf"/>
</dbReference>
<dbReference type="eggNOG" id="COG1960">
    <property type="taxonomic scope" value="Bacteria"/>
</dbReference>
<proteinExistence type="inferred from homology"/>
<dbReference type="Pfam" id="PF02771">
    <property type="entry name" value="Acyl-CoA_dh_N"/>
    <property type="match status" value="1"/>
</dbReference>
<dbReference type="STRING" id="1869.MB27_17380"/>
<evidence type="ECO:0000256" key="5">
    <source>
        <dbReference type="ARBA" id="ARBA00023002"/>
    </source>
</evidence>
<dbReference type="OrthoDB" id="4319499at2"/>
<comment type="cofactor">
    <cofactor evidence="1">
        <name>FAD</name>
        <dbReference type="ChEBI" id="CHEBI:57692"/>
    </cofactor>
</comment>
<evidence type="ECO:0000256" key="2">
    <source>
        <dbReference type="ARBA" id="ARBA00009347"/>
    </source>
</evidence>
<sequence length="332" mass="34246">MDFHPDEAQTAISRLAGEVLDGSSGDPEKAWAALGQAGLLSLAVPERLGGAGLGMLETALVLTEIGRRAVEVPALPMLAAGVLTVARWGHRAQQDELLGGGPPLGAAIAEPGDPLPAAPRTALTADGTVIGVKTGIPAADRILVTVDGPGVVVVDLDQEPGVTTDGGILRFDRARATRLGGAACHADLHRNVVASACAIGDGALAGALALTAGHVRARRQFGRPLATFQAVAQQIADVYVASRTLHLAALTAAWRLGAGRPADDDLDVAALWLATEAPPAMRTCHHLHGGLGLSIDYPLHRHTTLIRDMVRLLGGGAHRLALLGERLAHRTE</sequence>
<dbReference type="EMBL" id="JRTT01000018">
    <property type="protein sequence ID" value="KHD76466.1"/>
    <property type="molecule type" value="Genomic_DNA"/>
</dbReference>
<dbReference type="InterPro" id="IPR037069">
    <property type="entry name" value="AcylCoA_DH/ox_N_sf"/>
</dbReference>
<dbReference type="InterPro" id="IPR009075">
    <property type="entry name" value="AcylCo_DH/oxidase_C"/>
</dbReference>
<dbReference type="Gene3D" id="1.20.140.10">
    <property type="entry name" value="Butyryl-CoA Dehydrogenase, subunit A, domain 3"/>
    <property type="match status" value="1"/>
</dbReference>
<keyword evidence="4" id="KW-0274">FAD</keyword>
<organism evidence="8 9">
    <name type="scientific">Actinoplanes utahensis</name>
    <dbReference type="NCBI Taxonomy" id="1869"/>
    <lineage>
        <taxon>Bacteria</taxon>
        <taxon>Bacillati</taxon>
        <taxon>Actinomycetota</taxon>
        <taxon>Actinomycetes</taxon>
        <taxon>Micromonosporales</taxon>
        <taxon>Micromonosporaceae</taxon>
        <taxon>Actinoplanes</taxon>
    </lineage>
</organism>
<dbReference type="Gene3D" id="1.10.540.10">
    <property type="entry name" value="Acyl-CoA dehydrogenase/oxidase, N-terminal domain"/>
    <property type="match status" value="1"/>
</dbReference>
<evidence type="ECO:0000256" key="4">
    <source>
        <dbReference type="ARBA" id="ARBA00022827"/>
    </source>
</evidence>
<dbReference type="Pfam" id="PF00441">
    <property type="entry name" value="Acyl-CoA_dh_1"/>
    <property type="match status" value="1"/>
</dbReference>
<dbReference type="AlphaFoldDB" id="A0A0A6UM10"/>
<evidence type="ECO:0000259" key="7">
    <source>
        <dbReference type="Pfam" id="PF02771"/>
    </source>
</evidence>
<evidence type="ECO:0000313" key="8">
    <source>
        <dbReference type="EMBL" id="KHD76466.1"/>
    </source>
</evidence>
<name>A0A0A6UM10_ACTUT</name>
<gene>
    <name evidence="8" type="ORF">MB27_17380</name>
</gene>
<dbReference type="PANTHER" id="PTHR43884">
    <property type="entry name" value="ACYL-COA DEHYDROGENASE"/>
    <property type="match status" value="1"/>
</dbReference>
<reference evidence="8 9" key="1">
    <citation type="submission" date="2014-10" db="EMBL/GenBank/DDBJ databases">
        <title>Draft genome sequence of Actinoplanes utahensis NRRL 12052.</title>
        <authorList>
            <person name="Velasco-Bucheli B."/>
            <person name="del Cerro C."/>
            <person name="Hormigo D."/>
            <person name="Garcia J.L."/>
            <person name="Acebal C."/>
            <person name="Arroyo M."/>
            <person name="de la Mata I."/>
        </authorList>
    </citation>
    <scope>NUCLEOTIDE SEQUENCE [LARGE SCALE GENOMIC DNA]</scope>
    <source>
        <strain evidence="8 9">NRRL 12052</strain>
    </source>
</reference>
<evidence type="ECO:0008006" key="10">
    <source>
        <dbReference type="Google" id="ProtNLM"/>
    </source>
</evidence>
<dbReference type="GO" id="GO:0003995">
    <property type="term" value="F:acyl-CoA dehydrogenase activity"/>
    <property type="evidence" value="ECO:0007669"/>
    <property type="project" value="TreeGrafter"/>
</dbReference>